<evidence type="ECO:0000259" key="4">
    <source>
        <dbReference type="Pfam" id="PF01261"/>
    </source>
</evidence>
<dbReference type="RefSeq" id="WP_044585161.1">
    <property type="nucleotide sequence ID" value="NZ_CP007513.1"/>
</dbReference>
<dbReference type="PIRSF" id="PIRSF006241">
    <property type="entry name" value="HyI"/>
    <property type="match status" value="1"/>
</dbReference>
<dbReference type="Gene3D" id="3.20.20.150">
    <property type="entry name" value="Divalent-metal-dependent TIM barrel enzymes"/>
    <property type="match status" value="1"/>
</dbReference>
<evidence type="ECO:0000256" key="3">
    <source>
        <dbReference type="PIRSR" id="PIRSR006241-50"/>
    </source>
</evidence>
<dbReference type="SUPFAM" id="SSF51658">
    <property type="entry name" value="Xylose isomerase-like"/>
    <property type="match status" value="1"/>
</dbReference>
<evidence type="ECO:0000313" key="5">
    <source>
        <dbReference type="EMBL" id="AHX21658.1"/>
    </source>
</evidence>
<dbReference type="Proteomes" id="UP000031778">
    <property type="component" value="Plasmid pBb"/>
</dbReference>
<evidence type="ECO:0000313" key="6">
    <source>
        <dbReference type="Proteomes" id="UP000031778"/>
    </source>
</evidence>
<dbReference type="GO" id="GO:0016853">
    <property type="term" value="F:isomerase activity"/>
    <property type="evidence" value="ECO:0007669"/>
    <property type="project" value="UniProtKB-KW"/>
</dbReference>
<comment type="similarity">
    <text evidence="2">Belongs to the hyi family.</text>
</comment>
<accession>A0A9W3LP85</accession>
<feature type="active site" description="Proton donor/acceptor" evidence="3">
    <location>
        <position position="133"/>
    </location>
</feature>
<dbReference type="InterPro" id="IPR013022">
    <property type="entry name" value="Xyl_isomerase-like_TIM-brl"/>
</dbReference>
<organism evidence="5 6">
    <name type="scientific">Bacillus bombysepticus str. Wang</name>
    <dbReference type="NCBI Taxonomy" id="1330043"/>
    <lineage>
        <taxon>Bacteria</taxon>
        <taxon>Bacillati</taxon>
        <taxon>Bacillota</taxon>
        <taxon>Bacilli</taxon>
        <taxon>Bacillales</taxon>
        <taxon>Bacillaceae</taxon>
        <taxon>Bacillus</taxon>
        <taxon>Bacillus cereus group</taxon>
    </lineage>
</organism>
<evidence type="ECO:0000256" key="1">
    <source>
        <dbReference type="ARBA" id="ARBA00023235"/>
    </source>
</evidence>
<geneLocation type="plasmid" evidence="5 6">
    <name>pBb</name>
</geneLocation>
<dbReference type="InterPro" id="IPR036237">
    <property type="entry name" value="Xyl_isomerase-like_sf"/>
</dbReference>
<protein>
    <submittedName>
        <fullName evidence="5">Xylose isomerase</fullName>
    </submittedName>
</protein>
<evidence type="ECO:0000256" key="2">
    <source>
        <dbReference type="PIRNR" id="PIRNR006241"/>
    </source>
</evidence>
<dbReference type="EMBL" id="CP007513">
    <property type="protein sequence ID" value="AHX21658.1"/>
    <property type="molecule type" value="Genomic_DNA"/>
</dbReference>
<feature type="domain" description="Xylose isomerase-like TIM barrel" evidence="4">
    <location>
        <begin position="19"/>
        <end position="236"/>
    </location>
</feature>
<keyword evidence="5" id="KW-0614">Plasmid</keyword>
<keyword evidence="6" id="KW-1185">Reference proteome</keyword>
<dbReference type="InterPro" id="IPR050417">
    <property type="entry name" value="Sugar_Epim/Isomerase"/>
</dbReference>
<dbReference type="KEGG" id="bby:CY96_27920"/>
<name>A0A9W3LP85_9BACI</name>
<keyword evidence="1 2" id="KW-0413">Isomerase</keyword>
<dbReference type="Pfam" id="PF01261">
    <property type="entry name" value="AP_endonuc_2"/>
    <property type="match status" value="1"/>
</dbReference>
<dbReference type="PANTHER" id="PTHR43489">
    <property type="entry name" value="ISOMERASE"/>
    <property type="match status" value="1"/>
</dbReference>
<dbReference type="AlphaFoldDB" id="A0A9W3LP85"/>
<dbReference type="InterPro" id="IPR026040">
    <property type="entry name" value="HyI-like"/>
</dbReference>
<dbReference type="PANTHER" id="PTHR43489:SF3">
    <property type="entry name" value="XYLOSE ISOMERASE DOMAIN PROTEIN TIM BARREL"/>
    <property type="match status" value="1"/>
</dbReference>
<feature type="active site" description="Proton donor/acceptor" evidence="3">
    <location>
        <position position="231"/>
    </location>
</feature>
<proteinExistence type="inferred from homology"/>
<sequence>MNFSICFGAYPNKDVEYHLEKVKEHNLDGLEYYRWWNLDLKEVEKTISKLSVGLNSICTYYISLVDELEREEYKKGLEKTLEAAKKLGVKSIISQTGSYLSGVPRDHQRNTMIETLKQCAPLCEKAEIVLELEPLNSLVDHNGYYLQSSKEAVEIIEAVNSPNIKMCFDIYHQQISEGNIINNATQYVNHINHYHVADNPGRTEPGLGEINYVNVFKAIKKTKFEGFIGLECKYTKNTDECIADFKKNYIHGIFEQMI</sequence>
<reference evidence="6" key="1">
    <citation type="submission" date="2014-03" db="EMBL/GenBank/DDBJ databases">
        <title>The Complete Genome Sequence of Bacillus bombyseptieus.</title>
        <authorList>
            <person name="Cheng T."/>
            <person name="Lin P."/>
            <person name="Jin S."/>
            <person name="Wu Y."/>
            <person name="Fu B."/>
            <person name="Long R."/>
            <person name="Liu D."/>
            <person name="Guo Y."/>
            <person name="Peng L."/>
            <person name="Xia Q."/>
        </authorList>
    </citation>
    <scope>NUCLEOTIDE SEQUENCE [LARGE SCALE GENOMIC DNA]</scope>
    <source>
        <strain evidence="6">wang</strain>
        <plasmid evidence="6">pBb</plasmid>
    </source>
</reference>
<gene>
    <name evidence="5" type="ORF">CY96_27920</name>
</gene>